<evidence type="ECO:0000313" key="5">
    <source>
        <dbReference type="EMBL" id="CCQ67246.1"/>
    </source>
</evidence>
<dbReference type="EC" id="1.1.1.28" evidence="5"/>
<evidence type="ECO:0000313" key="6">
    <source>
        <dbReference type="Proteomes" id="UP000018130"/>
    </source>
</evidence>
<dbReference type="Proteomes" id="UP000018130">
    <property type="component" value="Unassembled WGS sequence"/>
</dbReference>
<dbReference type="PROSITE" id="PS00671">
    <property type="entry name" value="D_2_HYDROXYACID_DH_3"/>
    <property type="match status" value="1"/>
</dbReference>
<feature type="domain" description="D-isomer specific 2-hydroxyacid dehydrogenase NAD-binding" evidence="4">
    <location>
        <begin position="1"/>
        <end position="75"/>
    </location>
</feature>
<accession>T2JQC0</accession>
<dbReference type="InterPro" id="IPR036291">
    <property type="entry name" value="NAD(P)-bd_dom_sf"/>
</dbReference>
<dbReference type="Pfam" id="PF02826">
    <property type="entry name" value="2-Hacid_dh_C"/>
    <property type="match status" value="1"/>
</dbReference>
<comment type="similarity">
    <text evidence="1">Belongs to the D-isomer specific 2-hydroxyacid dehydrogenase family.</text>
</comment>
<evidence type="ECO:0000259" key="4">
    <source>
        <dbReference type="Pfam" id="PF02826"/>
    </source>
</evidence>
<dbReference type="AlphaFoldDB" id="T2JQC0"/>
<dbReference type="Gene3D" id="3.40.50.720">
    <property type="entry name" value="NAD(P)-binding Rossmann-like Domain"/>
    <property type="match status" value="2"/>
</dbReference>
<dbReference type="EMBL" id="CAQN01000567">
    <property type="protein sequence ID" value="CCQ67246.1"/>
    <property type="molecule type" value="Genomic_DNA"/>
</dbReference>
<dbReference type="PANTHER" id="PTHR43026:SF1">
    <property type="entry name" value="2-HYDROXYACID DEHYDROGENASE HOMOLOG 1-RELATED"/>
    <property type="match status" value="1"/>
</dbReference>
<reference evidence="5 6" key="2">
    <citation type="submission" date="2013-09" db="EMBL/GenBank/DDBJ databases">
        <title>Whole genome comparison of six Crocosphaera watsonii strains with differing phenotypes.</title>
        <authorList>
            <person name="Bench S.R."/>
            <person name="Heller P."/>
            <person name="Frank I."/>
            <person name="Arciniega M."/>
            <person name="Shilova I.N."/>
            <person name="Zehr J.P."/>
        </authorList>
    </citation>
    <scope>NUCLEOTIDE SEQUENCE [LARGE SCALE GENOMIC DNA]</scope>
    <source>
        <strain evidence="5 6">WH 0402</strain>
    </source>
</reference>
<sequence>MKKGMMLINTSRGQLVDTRAVIEGIKSGKIGYVGLDVYEEEEELFFQDYSDSIIKDDTFQLLQSFQNVVITAHQAFFTRNALTSIAQTTITNINSWQQGHELINEVKVPGKN</sequence>
<dbReference type="GO" id="GO:0051287">
    <property type="term" value="F:NAD binding"/>
    <property type="evidence" value="ECO:0007669"/>
    <property type="project" value="InterPro"/>
</dbReference>
<evidence type="ECO:0000256" key="1">
    <source>
        <dbReference type="ARBA" id="ARBA00005854"/>
    </source>
</evidence>
<dbReference type="PANTHER" id="PTHR43026">
    <property type="entry name" value="2-HYDROXYACID DEHYDROGENASE HOMOLOG 1-RELATED"/>
    <property type="match status" value="1"/>
</dbReference>
<keyword evidence="3" id="KW-0520">NAD</keyword>
<name>T2JQC0_CROWT</name>
<gene>
    <name evidence="5" type="ORF">CWATWH0402_2396</name>
</gene>
<dbReference type="SUPFAM" id="SSF51735">
    <property type="entry name" value="NAD(P)-binding Rossmann-fold domains"/>
    <property type="match status" value="1"/>
</dbReference>
<comment type="caution">
    <text evidence="5">The sequence shown here is derived from an EMBL/GenBank/DDBJ whole genome shotgun (WGS) entry which is preliminary data.</text>
</comment>
<keyword evidence="2 5" id="KW-0560">Oxidoreductase</keyword>
<dbReference type="InterPro" id="IPR029753">
    <property type="entry name" value="D-isomer_DH_CS"/>
</dbReference>
<dbReference type="InterPro" id="IPR058205">
    <property type="entry name" value="D-LDH-like"/>
</dbReference>
<reference evidence="5 6" key="1">
    <citation type="submission" date="2013-01" db="EMBL/GenBank/DDBJ databases">
        <authorList>
            <person name="Bench S."/>
        </authorList>
    </citation>
    <scope>NUCLEOTIDE SEQUENCE [LARGE SCALE GENOMIC DNA]</scope>
    <source>
        <strain evidence="5 6">WH 0402</strain>
    </source>
</reference>
<evidence type="ECO:0000256" key="2">
    <source>
        <dbReference type="ARBA" id="ARBA00023002"/>
    </source>
</evidence>
<organism evidence="5 6">
    <name type="scientific">Crocosphaera watsonii WH 0402</name>
    <dbReference type="NCBI Taxonomy" id="1284629"/>
    <lineage>
        <taxon>Bacteria</taxon>
        <taxon>Bacillati</taxon>
        <taxon>Cyanobacteriota</taxon>
        <taxon>Cyanophyceae</taxon>
        <taxon>Oscillatoriophycideae</taxon>
        <taxon>Chroococcales</taxon>
        <taxon>Aphanothecaceae</taxon>
        <taxon>Crocosphaera</taxon>
    </lineage>
</organism>
<protein>
    <submittedName>
        <fullName evidence="5">D-lactate dehydrogenase</fullName>
        <ecNumber evidence="5">1.1.1.28</ecNumber>
    </submittedName>
</protein>
<evidence type="ECO:0000256" key="3">
    <source>
        <dbReference type="ARBA" id="ARBA00023027"/>
    </source>
</evidence>
<proteinExistence type="inferred from homology"/>
<dbReference type="GO" id="GO:0008720">
    <property type="term" value="F:D-lactate dehydrogenase (NAD+) activity"/>
    <property type="evidence" value="ECO:0007669"/>
    <property type="project" value="UniProtKB-EC"/>
</dbReference>
<dbReference type="InterPro" id="IPR006140">
    <property type="entry name" value="D-isomer_DH_NAD-bd"/>
</dbReference>